<reference evidence="3 4" key="1">
    <citation type="submission" date="2018-06" db="EMBL/GenBank/DDBJ databases">
        <title>The Genome of Cuscuta australis (Dodder) Provides Insight into the Evolution of Plant Parasitism.</title>
        <authorList>
            <person name="Liu H."/>
        </authorList>
    </citation>
    <scope>NUCLEOTIDE SEQUENCE [LARGE SCALE GENOMIC DNA]</scope>
    <source>
        <strain evidence="4">cv. Yunnan</strain>
        <tissue evidence="3">Vines</tissue>
    </source>
</reference>
<keyword evidence="4" id="KW-1185">Reference proteome</keyword>
<name>A0A328DGT4_9ASTE</name>
<protein>
    <submittedName>
        <fullName evidence="3">Uncharacterized protein</fullName>
    </submittedName>
</protein>
<keyword evidence="2" id="KW-0812">Transmembrane</keyword>
<comment type="caution">
    <text evidence="3">The sequence shown here is derived from an EMBL/GenBank/DDBJ whole genome shotgun (WGS) entry which is preliminary data.</text>
</comment>
<dbReference type="PANTHER" id="PTHR37206:SF1">
    <property type="entry name" value="TRANSMEMBRANE PROTEIN"/>
    <property type="match status" value="1"/>
</dbReference>
<accession>A0A328DGT4</accession>
<dbReference type="AlphaFoldDB" id="A0A328DGT4"/>
<keyword evidence="2" id="KW-0472">Membrane</keyword>
<evidence type="ECO:0000313" key="4">
    <source>
        <dbReference type="Proteomes" id="UP000249390"/>
    </source>
</evidence>
<organism evidence="3 4">
    <name type="scientific">Cuscuta australis</name>
    <dbReference type="NCBI Taxonomy" id="267555"/>
    <lineage>
        <taxon>Eukaryota</taxon>
        <taxon>Viridiplantae</taxon>
        <taxon>Streptophyta</taxon>
        <taxon>Embryophyta</taxon>
        <taxon>Tracheophyta</taxon>
        <taxon>Spermatophyta</taxon>
        <taxon>Magnoliopsida</taxon>
        <taxon>eudicotyledons</taxon>
        <taxon>Gunneridae</taxon>
        <taxon>Pentapetalae</taxon>
        <taxon>asterids</taxon>
        <taxon>lamiids</taxon>
        <taxon>Solanales</taxon>
        <taxon>Convolvulaceae</taxon>
        <taxon>Cuscuteae</taxon>
        <taxon>Cuscuta</taxon>
        <taxon>Cuscuta subgen. Grammica</taxon>
        <taxon>Cuscuta sect. Cleistogrammica</taxon>
    </lineage>
</organism>
<dbReference type="EMBL" id="NQVE01000143">
    <property type="protein sequence ID" value="RAL44450.1"/>
    <property type="molecule type" value="Genomic_DNA"/>
</dbReference>
<evidence type="ECO:0000256" key="1">
    <source>
        <dbReference type="SAM" id="MobiDB-lite"/>
    </source>
</evidence>
<feature type="region of interest" description="Disordered" evidence="1">
    <location>
        <begin position="84"/>
        <end position="111"/>
    </location>
</feature>
<feature type="transmembrane region" description="Helical" evidence="2">
    <location>
        <begin position="178"/>
        <end position="202"/>
    </location>
</feature>
<feature type="compositionally biased region" description="Low complexity" evidence="1">
    <location>
        <begin position="84"/>
        <end position="107"/>
    </location>
</feature>
<dbReference type="PANTHER" id="PTHR37206">
    <property type="entry name" value="TRANSMEMBRANE PROTEIN"/>
    <property type="match status" value="1"/>
</dbReference>
<evidence type="ECO:0000313" key="3">
    <source>
        <dbReference type="EMBL" id="RAL44450.1"/>
    </source>
</evidence>
<sequence length="256" mass="28634">MANSSEAGEEDAVSDGLKEWAKINRARFIGESSPTGWPLVGIREISAACETMGDTILFPPINHENLHASPNPINHHCIPPNAFKSPCSSPSQPSPLESSSSSSSSRSQFGVENDDWSYSFPPSEFPPSEPEKSLPCSPNRPVKSPFGSASWWNCGLKVLLSRFSCIEQHFRFISTAPWTISSFLSLIGRSKLAAVIVIFLCFRWRRRLNRRGETREELIRTIAQKDQMIIQLMNQMAEMNQLILALHRKGHHLSNT</sequence>
<evidence type="ECO:0000256" key="2">
    <source>
        <dbReference type="SAM" id="Phobius"/>
    </source>
</evidence>
<dbReference type="Proteomes" id="UP000249390">
    <property type="component" value="Unassembled WGS sequence"/>
</dbReference>
<keyword evidence="2" id="KW-1133">Transmembrane helix</keyword>
<proteinExistence type="predicted"/>
<gene>
    <name evidence="3" type="ORF">DM860_011727</name>
</gene>